<proteinExistence type="predicted"/>
<protein>
    <submittedName>
        <fullName evidence="9">Alginate O-acetylase AlgJ</fullName>
    </submittedName>
</protein>
<keyword evidence="3" id="KW-0808">Transferase</keyword>
<evidence type="ECO:0000256" key="7">
    <source>
        <dbReference type="SAM" id="SignalP"/>
    </source>
</evidence>
<feature type="signal peptide" evidence="7">
    <location>
        <begin position="1"/>
        <end position="21"/>
    </location>
</feature>
<evidence type="ECO:0000256" key="5">
    <source>
        <dbReference type="ARBA" id="ARBA00022764"/>
    </source>
</evidence>
<evidence type="ECO:0000259" key="8">
    <source>
        <dbReference type="Pfam" id="PF16822"/>
    </source>
</evidence>
<dbReference type="InterPro" id="IPR031811">
    <property type="entry name" value="ALGX/ALGJ_SGNH-like"/>
</dbReference>
<dbReference type="Pfam" id="PF16822">
    <property type="entry name" value="ALGX"/>
    <property type="match status" value="1"/>
</dbReference>
<reference evidence="9 10" key="1">
    <citation type="journal article" date="2021" name="Microbiol. Spectr.">
        <title>A Single Bacterium Capable of Oxidation and Reduction of Iron at Circumneutral pH.</title>
        <authorList>
            <person name="Kato S."/>
            <person name="Ohkuma M."/>
        </authorList>
    </citation>
    <scope>NUCLEOTIDE SEQUENCE [LARGE SCALE GENOMIC DNA]</scope>
    <source>
        <strain evidence="9 10">MIZ03</strain>
    </source>
</reference>
<comment type="subcellular location">
    <subcellularLocation>
        <location evidence="1">Periplasm</location>
    </subcellularLocation>
</comment>
<evidence type="ECO:0000256" key="4">
    <source>
        <dbReference type="ARBA" id="ARBA00022729"/>
    </source>
</evidence>
<organism evidence="9 10">
    <name type="scientific">Rhodoferax lithotrophicus</name>
    <dbReference type="NCBI Taxonomy" id="2798804"/>
    <lineage>
        <taxon>Bacteria</taxon>
        <taxon>Pseudomonadati</taxon>
        <taxon>Pseudomonadota</taxon>
        <taxon>Betaproteobacteria</taxon>
        <taxon>Burkholderiales</taxon>
        <taxon>Comamonadaceae</taxon>
        <taxon>Rhodoferax</taxon>
    </lineage>
</organism>
<gene>
    <name evidence="9" type="ORF">MIZ03_0441</name>
</gene>
<evidence type="ECO:0000256" key="2">
    <source>
        <dbReference type="ARBA" id="ARBA00005182"/>
    </source>
</evidence>
<keyword evidence="5" id="KW-0574">Periplasm</keyword>
<feature type="chain" id="PRO_5045117799" evidence="7">
    <location>
        <begin position="22"/>
        <end position="327"/>
    </location>
</feature>
<keyword evidence="6" id="KW-0016">Alginate biosynthesis</keyword>
<keyword evidence="4 7" id="KW-0732">Signal</keyword>
<evidence type="ECO:0000313" key="10">
    <source>
        <dbReference type="Proteomes" id="UP000824366"/>
    </source>
</evidence>
<evidence type="ECO:0000256" key="6">
    <source>
        <dbReference type="ARBA" id="ARBA00022841"/>
    </source>
</evidence>
<feature type="domain" description="AlgX/AlgJ SGNH hydrolase-like" evidence="8">
    <location>
        <begin position="27"/>
        <end position="295"/>
    </location>
</feature>
<dbReference type="Proteomes" id="UP000824366">
    <property type="component" value="Chromosome"/>
</dbReference>
<accession>A0ABM7MH89</accession>
<evidence type="ECO:0000256" key="3">
    <source>
        <dbReference type="ARBA" id="ARBA00022679"/>
    </source>
</evidence>
<dbReference type="EMBL" id="AP024238">
    <property type="protein sequence ID" value="BCO25580.1"/>
    <property type="molecule type" value="Genomic_DNA"/>
</dbReference>
<dbReference type="RefSeq" id="WP_223907487.1">
    <property type="nucleotide sequence ID" value="NZ_AP024238.1"/>
</dbReference>
<evidence type="ECO:0000256" key="1">
    <source>
        <dbReference type="ARBA" id="ARBA00004418"/>
    </source>
</evidence>
<sequence>MKNLIKSAFIASSMFCIVAQAADSPTIIGKNDWLFIHYEFAQPSDSEDTQATIQTLIKANKLFEKKGITLALVLVPSKITINYDQLPDGLGLDSYTSGKYESAVKSLRASGVNVVSLKQAFLNSPNRNSDTPLFLRLDTHWSFTGALLAAETIQSEFTNNPQLKSALAKTPEEKYTLTWATNKVKVRTRDLVKLLPKGAPTYPPEEMLKFNVNRLSESNAGLLGSGDTTAITVIGSSYTNKNTGYPDAIRYTLQRNLLDISIPVDQGPWVGMDAYLRDDAFKSNPPKVIIWEIPERELRSPPNYKYRDTRYIIDNNEWVSKIEASLK</sequence>
<evidence type="ECO:0000313" key="9">
    <source>
        <dbReference type="EMBL" id="BCO25580.1"/>
    </source>
</evidence>
<comment type="pathway">
    <text evidence="2">Glycan biosynthesis; alginate biosynthesis.</text>
</comment>
<name>A0ABM7MH89_9BURK</name>
<keyword evidence="10" id="KW-1185">Reference proteome</keyword>